<evidence type="ECO:0000259" key="1">
    <source>
        <dbReference type="Pfam" id="PF12937"/>
    </source>
</evidence>
<gene>
    <name evidence="2" type="ORF">DFP72DRAFT_908733</name>
</gene>
<dbReference type="InterPro" id="IPR001810">
    <property type="entry name" value="F-box_dom"/>
</dbReference>
<dbReference type="InterPro" id="IPR036047">
    <property type="entry name" value="F-box-like_dom_sf"/>
</dbReference>
<proteinExistence type="predicted"/>
<dbReference type="Pfam" id="PF12937">
    <property type="entry name" value="F-box-like"/>
    <property type="match status" value="1"/>
</dbReference>
<dbReference type="EMBL" id="JACGCI010000052">
    <property type="protein sequence ID" value="KAF6751194.1"/>
    <property type="molecule type" value="Genomic_DNA"/>
</dbReference>
<dbReference type="Proteomes" id="UP000521943">
    <property type="component" value="Unassembled WGS sequence"/>
</dbReference>
<dbReference type="Gene3D" id="3.80.10.10">
    <property type="entry name" value="Ribonuclease Inhibitor"/>
    <property type="match status" value="1"/>
</dbReference>
<dbReference type="InterPro" id="IPR001611">
    <property type="entry name" value="Leu-rich_rpt"/>
</dbReference>
<keyword evidence="3" id="KW-1185">Reference proteome</keyword>
<dbReference type="OrthoDB" id="2838379at2759"/>
<name>A0A8H6HQ86_9AGAR</name>
<dbReference type="SUPFAM" id="SSF81383">
    <property type="entry name" value="F-box domain"/>
    <property type="match status" value="1"/>
</dbReference>
<accession>A0A8H6HQ86</accession>
<organism evidence="2 3">
    <name type="scientific">Ephemerocybe angulata</name>
    <dbReference type="NCBI Taxonomy" id="980116"/>
    <lineage>
        <taxon>Eukaryota</taxon>
        <taxon>Fungi</taxon>
        <taxon>Dikarya</taxon>
        <taxon>Basidiomycota</taxon>
        <taxon>Agaricomycotina</taxon>
        <taxon>Agaricomycetes</taxon>
        <taxon>Agaricomycetidae</taxon>
        <taxon>Agaricales</taxon>
        <taxon>Agaricineae</taxon>
        <taxon>Psathyrellaceae</taxon>
        <taxon>Ephemerocybe</taxon>
    </lineage>
</organism>
<dbReference type="AlphaFoldDB" id="A0A8H6HQ86"/>
<evidence type="ECO:0000313" key="3">
    <source>
        <dbReference type="Proteomes" id="UP000521943"/>
    </source>
</evidence>
<dbReference type="Gene3D" id="1.20.1280.50">
    <property type="match status" value="1"/>
</dbReference>
<feature type="domain" description="F-box" evidence="1">
    <location>
        <begin position="70"/>
        <end position="116"/>
    </location>
</feature>
<dbReference type="InterPro" id="IPR032675">
    <property type="entry name" value="LRR_dom_sf"/>
</dbReference>
<dbReference type="PROSITE" id="PS51450">
    <property type="entry name" value="LRR"/>
    <property type="match status" value="1"/>
</dbReference>
<evidence type="ECO:0000313" key="2">
    <source>
        <dbReference type="EMBL" id="KAF6751194.1"/>
    </source>
</evidence>
<protein>
    <recommendedName>
        <fullName evidence="1">F-box domain-containing protein</fullName>
    </recommendedName>
</protein>
<dbReference type="SUPFAM" id="SSF52047">
    <property type="entry name" value="RNI-like"/>
    <property type="match status" value="1"/>
</dbReference>
<comment type="caution">
    <text evidence="2">The sequence shown here is derived from an EMBL/GenBank/DDBJ whole genome shotgun (WGS) entry which is preliminary data.</text>
</comment>
<reference evidence="2 3" key="1">
    <citation type="submission" date="2020-07" db="EMBL/GenBank/DDBJ databases">
        <title>Comparative genomics of pyrophilous fungi reveals a link between fire events and developmental genes.</title>
        <authorList>
            <consortium name="DOE Joint Genome Institute"/>
            <person name="Steindorff A.S."/>
            <person name="Carver A."/>
            <person name="Calhoun S."/>
            <person name="Stillman K."/>
            <person name="Liu H."/>
            <person name="Lipzen A."/>
            <person name="Pangilinan J."/>
            <person name="Labutti K."/>
            <person name="Bruns T.D."/>
            <person name="Grigoriev I.V."/>
        </authorList>
    </citation>
    <scope>NUCLEOTIDE SEQUENCE [LARGE SCALE GENOMIC DNA]</scope>
    <source>
        <strain evidence="2 3">CBS 144469</strain>
    </source>
</reference>
<sequence length="690" mass="77683">MDGIDFTYPSRAATVVEQLMRSNDVAPEYLLPAIRHGLATLETLLAQRNGKPTNLADDICLFKSILSSIRSIPEEVWQQVFVYLIDRYDPRTLSSLCGVSRKWCSAARSETRLWRYLPPLIVGPAGGSQAAIIENRLETFIRRAGPLLPLHVGIIDPSYTHNPASWSHYRPALSLLISQSQRWSSARITGTVSSLNELQSIQGKLPELTKLSITLYDHHSMAHPLAPAHPSPVFADAPRLRHVILNGRGRQSVSFDLPWLRLETVQSSMLGEPDMTYRSLMDAPPGVSSLKSLDMISNQPSCSFTPQPNTLPALQILRLSMSGDVTAMQNMVKHLSLLTLPALVVFEVFRARADMTYAVSGAILDIIKRSGCSLQRLALDMPLNGVDARSLKDVMCLSPALTHLHLHTFEIPTQQWFKSVIEIREDFLSMLVFDNGDATGLRILPALEVLRVDSTFTSPNFGFDLLRNIIHSRSNPNLSSTGRQLKELQLYSYNMIKDIESLHKLSQIQVSFQLEAPSTTARPHLPDDIVSRWRERMVEDLRQSRTGDRYLGGDTIQLLRTDNTIREMETFDLKEYDTRALAEKGIIPLLHKISASYPDISTYRFSSRARKLCEAWKPYVLRDVGCLPYYWVYFCDGVILKNVHPSVPGKDELLWKDTLGYAGNGIEIYAKPVHLDTLTLKNHGKSEMRN</sequence>